<evidence type="ECO:0000313" key="2">
    <source>
        <dbReference type="Proteomes" id="UP000013190"/>
    </source>
</evidence>
<evidence type="ECO:0008006" key="3">
    <source>
        <dbReference type="Google" id="ProtNLM"/>
    </source>
</evidence>
<evidence type="ECO:0000313" key="1">
    <source>
        <dbReference type="EMBL" id="ENU27189.1"/>
    </source>
</evidence>
<comment type="caution">
    <text evidence="1">The sequence shown here is derived from an EMBL/GenBank/DDBJ whole genome shotgun (WGS) entry which is preliminary data.</text>
</comment>
<reference evidence="1 2" key="2">
    <citation type="journal article" date="2016" name="Int. J. Syst. Evol. Microbiol.">
        <title>Taxonomy of haemolytic and/or proteolytic strains of the genus Acinetobacter with the proposal of Acinetobacter courvalinii sp. nov. (genomic species 14 sensu Bouvet &amp; Jeanjean), Acinetobacter dispersus sp. nov. (genomic species 17), Acinetobacter modestus sp. nov., Acinetobacter proteolyticus sp. nov. and Acinetobacter vivianii sp. nov.</title>
        <authorList>
            <person name="Nemec A."/>
            <person name="Radolfova-Krizova L."/>
            <person name="Maixnerova M."/>
            <person name="Vrestiakova E."/>
            <person name="Jezek P."/>
            <person name="Sedo O."/>
        </authorList>
    </citation>
    <scope>NUCLEOTIDE SEQUENCE [LARGE SCALE GENOMIC DNA]</scope>
    <source>
        <strain evidence="1 2">NIPH 236</strain>
    </source>
</reference>
<reference evidence="2" key="1">
    <citation type="submission" date="2013-02" db="EMBL/GenBank/DDBJ databases">
        <title>The Genome Sequence of Acinetobacter sp. NIPH 236.</title>
        <authorList>
            <consortium name="The Broad Institute Genome Sequencing Platform"/>
            <consortium name="The Broad Institute Genome Sequencing Center for Infectious Disease"/>
            <person name="Cerqueira G."/>
            <person name="Feldgarden M."/>
            <person name="Courvalin P."/>
            <person name="Perichon B."/>
            <person name="Grillot-Courvalin C."/>
            <person name="Clermont D."/>
            <person name="Rocha E."/>
            <person name="Yoon E.-J."/>
            <person name="Nemec A."/>
            <person name="Walker B."/>
            <person name="Young S.K."/>
            <person name="Zeng Q."/>
            <person name="Gargeya S."/>
            <person name="Fitzgerald M."/>
            <person name="Haas B."/>
            <person name="Abouelleil A."/>
            <person name="Alvarado L."/>
            <person name="Arachchi H.M."/>
            <person name="Berlin A.M."/>
            <person name="Chapman S.B."/>
            <person name="Dewar J."/>
            <person name="Goldberg J."/>
            <person name="Griggs A."/>
            <person name="Gujja S."/>
            <person name="Hansen M."/>
            <person name="Howarth C."/>
            <person name="Imamovic A."/>
            <person name="Larimer J."/>
            <person name="McCowan C."/>
            <person name="Murphy C."/>
            <person name="Neiman D."/>
            <person name="Pearson M."/>
            <person name="Priest M."/>
            <person name="Roberts A."/>
            <person name="Saif S."/>
            <person name="Shea T."/>
            <person name="Sisk P."/>
            <person name="Sykes S."/>
            <person name="Wortman J."/>
            <person name="Nusbaum C."/>
            <person name="Birren B."/>
        </authorList>
    </citation>
    <scope>NUCLEOTIDE SEQUENCE [LARGE SCALE GENOMIC DNA]</scope>
    <source>
        <strain evidence="2">NIPH 236</strain>
    </source>
</reference>
<organism evidence="1 2">
    <name type="scientific">Acinetobacter modestus</name>
    <dbReference type="NCBI Taxonomy" id="1776740"/>
    <lineage>
        <taxon>Bacteria</taxon>
        <taxon>Pseudomonadati</taxon>
        <taxon>Pseudomonadota</taxon>
        <taxon>Gammaproteobacteria</taxon>
        <taxon>Moraxellales</taxon>
        <taxon>Moraxellaceae</taxon>
        <taxon>Acinetobacter</taxon>
    </lineage>
</organism>
<sequence>MKAYIILSILLLTGCVDRPEYVQIENKCNYKILIKDNKGNLTSLSPNEKCNKKAMTLLKSSL</sequence>
<dbReference type="EMBL" id="APOJ01000023">
    <property type="protein sequence ID" value="ENU27189.1"/>
    <property type="molecule type" value="Genomic_DNA"/>
</dbReference>
<protein>
    <recommendedName>
        <fullName evidence="3">Lipoprotein</fullName>
    </recommendedName>
</protein>
<gene>
    <name evidence="1" type="ORF">F992_01796</name>
</gene>
<accession>A0ABN0JP87</accession>
<proteinExistence type="predicted"/>
<name>A0ABN0JP87_9GAMM</name>
<dbReference type="PROSITE" id="PS51257">
    <property type="entry name" value="PROKAR_LIPOPROTEIN"/>
    <property type="match status" value="1"/>
</dbReference>
<keyword evidence="2" id="KW-1185">Reference proteome</keyword>
<dbReference type="Proteomes" id="UP000013190">
    <property type="component" value="Unassembled WGS sequence"/>
</dbReference>